<accession>A0A6A3BUA1</accession>
<comment type="caution">
    <text evidence="3">The sequence shown here is derived from an EMBL/GenBank/DDBJ whole genome shotgun (WGS) entry which is preliminary data.</text>
</comment>
<dbReference type="InterPro" id="IPR013097">
    <property type="entry name" value="Dabb"/>
</dbReference>
<dbReference type="Gene3D" id="3.30.70.100">
    <property type="match status" value="1"/>
</dbReference>
<organism evidence="3">
    <name type="scientific">Hibiscus syriacus</name>
    <name type="common">Rose of Sharon</name>
    <dbReference type="NCBI Taxonomy" id="106335"/>
    <lineage>
        <taxon>Eukaryota</taxon>
        <taxon>Viridiplantae</taxon>
        <taxon>Streptophyta</taxon>
        <taxon>Embryophyta</taxon>
        <taxon>Tracheophyta</taxon>
        <taxon>Spermatophyta</taxon>
        <taxon>Magnoliopsida</taxon>
        <taxon>eudicotyledons</taxon>
        <taxon>Gunneridae</taxon>
        <taxon>Pentapetalae</taxon>
        <taxon>rosids</taxon>
        <taxon>malvids</taxon>
        <taxon>Malvales</taxon>
        <taxon>Malvaceae</taxon>
        <taxon>Malvoideae</taxon>
        <taxon>Hibiscus</taxon>
    </lineage>
</organism>
<dbReference type="InterPro" id="IPR011008">
    <property type="entry name" value="Dimeric_a/b-barrel"/>
</dbReference>
<name>A0A6A3BUA1_HIBSY</name>
<dbReference type="InterPro" id="IPR044662">
    <property type="entry name" value="HS1/DABB1-like"/>
</dbReference>
<protein>
    <submittedName>
        <fullName evidence="3">Detected protein of confused Function</fullName>
    </submittedName>
</protein>
<dbReference type="EMBL" id="VEPZ02000725">
    <property type="protein sequence ID" value="KAE8720426.1"/>
    <property type="molecule type" value="Genomic_DNA"/>
</dbReference>
<dbReference type="Pfam" id="PF07876">
    <property type="entry name" value="Dabb"/>
    <property type="match status" value="1"/>
</dbReference>
<evidence type="ECO:0000256" key="1">
    <source>
        <dbReference type="ARBA" id="ARBA00011738"/>
    </source>
</evidence>
<feature type="domain" description="Stress-response A/B barrel" evidence="2">
    <location>
        <begin position="32"/>
        <end position="104"/>
    </location>
</feature>
<reference evidence="3" key="1">
    <citation type="submission" date="2019-09" db="EMBL/GenBank/DDBJ databases">
        <title>Draft genome information of white flower Hibiscus syriacus.</title>
        <authorList>
            <person name="Kim Y.-M."/>
        </authorList>
    </citation>
    <scope>NUCLEOTIDE SEQUENCE [LARGE SCALE GENOMIC DNA]</scope>
    <source>
        <strain evidence="3">YM2019G1</strain>
        <tissue evidence="3">Leaf</tissue>
    </source>
</reference>
<comment type="subunit">
    <text evidence="1">Homodimer.</text>
</comment>
<dbReference type="PANTHER" id="PTHR33178:SF3">
    <property type="entry name" value="STRESS-RESPONSE A_B BARREL DOMAIN-CONTAINING PROTEIN UP3"/>
    <property type="match status" value="1"/>
</dbReference>
<dbReference type="SUPFAM" id="SSF54909">
    <property type="entry name" value="Dimeric alpha+beta barrel"/>
    <property type="match status" value="1"/>
</dbReference>
<sequence>MHMLFIPVTSVWSRKNVVPICDDIMAVDWGEILGEIKGINEGIPGVQQLTCGENFSARAKGFSLASVSGHEEMEAAVGKEEYVNLQKQKVRDNLDGVIVVDYVVPTLSP</sequence>
<dbReference type="PANTHER" id="PTHR33178">
    <property type="match status" value="1"/>
</dbReference>
<evidence type="ECO:0000259" key="2">
    <source>
        <dbReference type="Pfam" id="PF07876"/>
    </source>
</evidence>
<gene>
    <name evidence="3" type="ORF">F3Y22_tig00019704pilonHSYRG00015</name>
</gene>
<dbReference type="AlphaFoldDB" id="A0A6A3BUA1"/>
<proteinExistence type="predicted"/>
<evidence type="ECO:0000313" key="3">
    <source>
        <dbReference type="EMBL" id="KAE8720426.1"/>
    </source>
</evidence>